<evidence type="ECO:0000259" key="9">
    <source>
        <dbReference type="PROSITE" id="PS50110"/>
    </source>
</evidence>
<dbReference type="Pfam" id="PF00072">
    <property type="entry name" value="Response_reg"/>
    <property type="match status" value="1"/>
</dbReference>
<feature type="domain" description="Response regulatory" evidence="9">
    <location>
        <begin position="4"/>
        <end position="121"/>
    </location>
</feature>
<dbReference type="EMBL" id="AP014862">
    <property type="protein sequence ID" value="BAU75966.1"/>
    <property type="molecule type" value="Genomic_DNA"/>
</dbReference>
<dbReference type="InterPro" id="IPR008248">
    <property type="entry name" value="CheB-like"/>
</dbReference>
<dbReference type="NCBIfam" id="NF009206">
    <property type="entry name" value="PRK12555.1"/>
    <property type="match status" value="1"/>
</dbReference>
<dbReference type="Gene3D" id="3.40.50.180">
    <property type="entry name" value="Methylesterase CheB, C-terminal domain"/>
    <property type="match status" value="1"/>
</dbReference>
<keyword evidence="12" id="KW-1185">Reference proteome</keyword>
<keyword evidence="2 6" id="KW-0145">Chemotaxis</keyword>
<accession>A0AAD1C3N1</accession>
<dbReference type="AlphaFoldDB" id="A0AAD1C3N1"/>
<dbReference type="PANTHER" id="PTHR42872">
    <property type="entry name" value="PROTEIN-GLUTAMATE METHYLESTERASE/PROTEIN-GLUTAMINE GLUTAMINASE"/>
    <property type="match status" value="1"/>
</dbReference>
<evidence type="ECO:0000256" key="8">
    <source>
        <dbReference type="PROSITE-ProRule" id="PRU00169"/>
    </source>
</evidence>
<evidence type="ECO:0000256" key="4">
    <source>
        <dbReference type="ARBA" id="ARBA00022801"/>
    </source>
</evidence>
<dbReference type="CDD" id="cd17541">
    <property type="entry name" value="REC_CheB-like"/>
    <property type="match status" value="1"/>
</dbReference>
<dbReference type="FunFam" id="3.40.50.2300:FF:000060">
    <property type="entry name" value="Protein-glutamate methylesterase/protein-glutamine glutaminase"/>
    <property type="match status" value="1"/>
</dbReference>
<dbReference type="KEGG" id="pfuw:KF707C_42780"/>
<dbReference type="GO" id="GO:0005737">
    <property type="term" value="C:cytoplasm"/>
    <property type="evidence" value="ECO:0007669"/>
    <property type="project" value="UniProtKB-SubCell"/>
</dbReference>
<dbReference type="GO" id="GO:0000156">
    <property type="term" value="F:phosphorelay response regulator activity"/>
    <property type="evidence" value="ECO:0007669"/>
    <property type="project" value="InterPro"/>
</dbReference>
<feature type="active site" evidence="6 7">
    <location>
        <position position="163"/>
    </location>
</feature>
<sequence length="349" mass="36991">MAIKVLVVDDSALIRSLLSEIVRADHELQLVGVAPDAYVARDLIKQHSPDVITLDVEMPRMDGLTFLDKLMKGRPTPVVMISSLTERGSEATLKALELGAIDFVAKPRLGIAEGMQAYAEEIRAKLKVAARARLVRHRSPQPRAAEPALPIVGTEKLIAIGASTGGTEAIKEVLLGLPADSPGVVITQHMPAGFTRSFAARLDKLCRLRVAEARDGDRILPGTALLAPGGLHMEVTRSGANYLARLSDAPQVNGHRPAVDVMFHSAARCAGRNLIAALLTGMGRDGARGLLAIREAGGYTLAQDEASSVVYGMPREAAEIGAAEDILPLEAIGPALLAQARRRGSGNRV</sequence>
<dbReference type="Proteomes" id="UP000218554">
    <property type="component" value="Chromosome"/>
</dbReference>
<dbReference type="SMART" id="SM00448">
    <property type="entry name" value="REC"/>
    <property type="match status" value="1"/>
</dbReference>
<feature type="domain" description="CheB-type methylesterase" evidence="10">
    <location>
        <begin position="150"/>
        <end position="343"/>
    </location>
</feature>
<reference evidence="11 12" key="2">
    <citation type="journal article" date="2017" name="Int. J. Syst. Evol. Microbiol.">
        <title>Pseudomonas furukawaii sp. nov., a polychlorinated biphenyl-degrading bacterium isolated from biphenyl-contaminated soil in Japan.</title>
        <authorList>
            <person name="Kimura N."/>
            <person name="Watanabe T."/>
            <person name="Suenaga H."/>
            <person name="Fujihara H."/>
            <person name="Futagami T."/>
            <person name="Goto M."/>
            <person name="Hanada S."/>
            <person name="Hirose J."/>
        </authorList>
    </citation>
    <scope>NUCLEOTIDE SEQUENCE [LARGE SCALE GENOMIC DNA]</scope>
    <source>
        <strain evidence="12">DSM 10086 / NBRC 110670 / KF707</strain>
    </source>
</reference>
<dbReference type="PANTHER" id="PTHR42872:SF6">
    <property type="entry name" value="PROTEIN-GLUTAMATE METHYLESTERASE_PROTEIN-GLUTAMINE GLUTAMINASE"/>
    <property type="match status" value="1"/>
</dbReference>
<dbReference type="PIRSF" id="PIRSF000876">
    <property type="entry name" value="RR_chemtxs_CheB"/>
    <property type="match status" value="1"/>
</dbReference>
<comment type="function">
    <text evidence="6">Involved in chemotaxis. Part of a chemotaxis signal transduction system that modulates chemotaxis in response to various stimuli. Catalyzes the demethylation of specific methylglutamate residues introduced into the chemoreceptors (methyl-accepting chemotaxis proteins or MCP) by CheR. Also mediates the irreversible deamidation of specific glutamine residues to glutamic acid.</text>
</comment>
<evidence type="ECO:0000259" key="10">
    <source>
        <dbReference type="PROSITE" id="PS50122"/>
    </source>
</evidence>
<evidence type="ECO:0000256" key="3">
    <source>
        <dbReference type="ARBA" id="ARBA00022553"/>
    </source>
</evidence>
<dbReference type="PROSITE" id="PS50110">
    <property type="entry name" value="RESPONSE_REGULATORY"/>
    <property type="match status" value="1"/>
</dbReference>
<proteinExistence type="inferred from homology"/>
<protein>
    <recommendedName>
        <fullName evidence="6">Protein-glutamate methylesterase/protein-glutamine glutaminase</fullName>
        <ecNumber evidence="6">3.1.1.61</ecNumber>
        <ecNumber evidence="6">3.5.1.44</ecNumber>
    </recommendedName>
</protein>
<dbReference type="GO" id="GO:0008984">
    <property type="term" value="F:protein-glutamate methylesterase activity"/>
    <property type="evidence" value="ECO:0007669"/>
    <property type="project" value="UniProtKB-UniRule"/>
</dbReference>
<dbReference type="SUPFAM" id="SSF52738">
    <property type="entry name" value="Methylesterase CheB, C-terminal domain"/>
    <property type="match status" value="1"/>
</dbReference>
<evidence type="ECO:0000256" key="5">
    <source>
        <dbReference type="ARBA" id="ARBA00048267"/>
    </source>
</evidence>
<reference evidence="12" key="1">
    <citation type="submission" date="2015-05" db="EMBL/GenBank/DDBJ databases">
        <title>Draft genome sequencing of a biphenyl-degrading bacterium, Pseudomonas balearica KF707 (=NBRC110670).</title>
        <authorList>
            <person name="Kimura N."/>
            <person name="Hirose J."/>
            <person name="Watanabe T."/>
            <person name="Suenaga H."/>
            <person name="Fujihara H."/>
            <person name="Noguchi M."/>
            <person name="Hashimoto M."/>
            <person name="Shimodaira J."/>
            <person name="Tsuchikane K."/>
            <person name="Hosoyama A."/>
            <person name="Yamazoe A."/>
            <person name="Fujita N."/>
            <person name="Furukawa K."/>
        </authorList>
    </citation>
    <scope>NUCLEOTIDE SEQUENCE [LARGE SCALE GENOMIC DNA]</scope>
    <source>
        <strain evidence="12">DSM 10086 / NBRC 110670 / KF707</strain>
    </source>
</reference>
<dbReference type="CDD" id="cd16432">
    <property type="entry name" value="CheB_Rec"/>
    <property type="match status" value="1"/>
</dbReference>
<evidence type="ECO:0000256" key="2">
    <source>
        <dbReference type="ARBA" id="ARBA00022500"/>
    </source>
</evidence>
<organism evidence="11 12">
    <name type="scientific">Metapseudomonas furukawaii</name>
    <name type="common">Pseudomonas furukawaii</name>
    <dbReference type="NCBI Taxonomy" id="1149133"/>
    <lineage>
        <taxon>Bacteria</taxon>
        <taxon>Pseudomonadati</taxon>
        <taxon>Pseudomonadota</taxon>
        <taxon>Gammaproteobacteria</taxon>
        <taxon>Pseudomonadales</taxon>
        <taxon>Pseudomonadaceae</taxon>
        <taxon>Metapseudomonas</taxon>
    </lineage>
</organism>
<evidence type="ECO:0000256" key="7">
    <source>
        <dbReference type="PROSITE-ProRule" id="PRU00050"/>
    </source>
</evidence>
<comment type="catalytic activity">
    <reaction evidence="5 6">
        <text>[protein]-L-glutamate 5-O-methyl ester + H2O = L-glutamyl-[protein] + methanol + H(+)</text>
        <dbReference type="Rhea" id="RHEA:23236"/>
        <dbReference type="Rhea" id="RHEA-COMP:10208"/>
        <dbReference type="Rhea" id="RHEA-COMP:10311"/>
        <dbReference type="ChEBI" id="CHEBI:15377"/>
        <dbReference type="ChEBI" id="CHEBI:15378"/>
        <dbReference type="ChEBI" id="CHEBI:17790"/>
        <dbReference type="ChEBI" id="CHEBI:29973"/>
        <dbReference type="ChEBI" id="CHEBI:82795"/>
        <dbReference type="EC" id="3.1.1.61"/>
    </reaction>
</comment>
<evidence type="ECO:0000313" key="12">
    <source>
        <dbReference type="Proteomes" id="UP000218554"/>
    </source>
</evidence>
<feature type="modified residue" description="4-aspartylphosphate" evidence="6 8">
    <location>
        <position position="55"/>
    </location>
</feature>
<comment type="catalytic activity">
    <reaction evidence="6">
        <text>L-glutaminyl-[protein] + H2O = L-glutamyl-[protein] + NH4(+)</text>
        <dbReference type="Rhea" id="RHEA:16441"/>
        <dbReference type="Rhea" id="RHEA-COMP:10207"/>
        <dbReference type="Rhea" id="RHEA-COMP:10208"/>
        <dbReference type="ChEBI" id="CHEBI:15377"/>
        <dbReference type="ChEBI" id="CHEBI:28938"/>
        <dbReference type="ChEBI" id="CHEBI:29973"/>
        <dbReference type="ChEBI" id="CHEBI:30011"/>
        <dbReference type="EC" id="3.5.1.44"/>
    </reaction>
</comment>
<dbReference type="InterPro" id="IPR011006">
    <property type="entry name" value="CheY-like_superfamily"/>
</dbReference>
<dbReference type="EC" id="3.5.1.44" evidence="6"/>
<dbReference type="GO" id="GO:0050568">
    <property type="term" value="F:protein-glutamine glutaminase activity"/>
    <property type="evidence" value="ECO:0007669"/>
    <property type="project" value="UniProtKB-UniRule"/>
</dbReference>
<comment type="PTM">
    <text evidence="6">Phosphorylated by CheA. Phosphorylation of the N-terminal regulatory domain activates the methylesterase activity.</text>
</comment>
<evidence type="ECO:0000256" key="1">
    <source>
        <dbReference type="ARBA" id="ARBA00022490"/>
    </source>
</evidence>
<keyword evidence="3 6" id="KW-0597">Phosphoprotein</keyword>
<dbReference type="HAMAP" id="MF_00099">
    <property type="entry name" value="CheB_chemtxs"/>
    <property type="match status" value="1"/>
</dbReference>
<dbReference type="InterPro" id="IPR001789">
    <property type="entry name" value="Sig_transdc_resp-reg_receiver"/>
</dbReference>
<dbReference type="Gene3D" id="3.40.50.2300">
    <property type="match status" value="1"/>
</dbReference>
<dbReference type="Pfam" id="PF01339">
    <property type="entry name" value="CheB_methylest"/>
    <property type="match status" value="1"/>
</dbReference>
<dbReference type="EC" id="3.1.1.61" evidence="6"/>
<comment type="domain">
    <text evidence="6">Contains a C-terminal catalytic domain, and an N-terminal region which modulates catalytic activity.</text>
</comment>
<feature type="active site" evidence="6 7">
    <location>
        <position position="189"/>
    </location>
</feature>
<dbReference type="NCBIfam" id="NF001965">
    <property type="entry name" value="PRK00742.1"/>
    <property type="match status" value="1"/>
</dbReference>
<dbReference type="InterPro" id="IPR035909">
    <property type="entry name" value="CheB_C"/>
</dbReference>
<keyword evidence="4 6" id="KW-0378">Hydrolase</keyword>
<keyword evidence="1 6" id="KW-0963">Cytoplasm</keyword>
<dbReference type="SUPFAM" id="SSF52172">
    <property type="entry name" value="CheY-like"/>
    <property type="match status" value="1"/>
</dbReference>
<gene>
    <name evidence="6" type="primary">cheB</name>
    <name evidence="11" type="ORF">KF707C_42780</name>
</gene>
<comment type="subcellular location">
    <subcellularLocation>
        <location evidence="6">Cytoplasm</location>
    </subcellularLocation>
</comment>
<evidence type="ECO:0000256" key="6">
    <source>
        <dbReference type="HAMAP-Rule" id="MF_00099"/>
    </source>
</evidence>
<dbReference type="InterPro" id="IPR000673">
    <property type="entry name" value="Sig_transdc_resp-reg_Me-estase"/>
</dbReference>
<dbReference type="RefSeq" id="WP_003450376.1">
    <property type="nucleotide sequence ID" value="NZ_AJMR01000110.1"/>
</dbReference>
<dbReference type="GO" id="GO:0006935">
    <property type="term" value="P:chemotaxis"/>
    <property type="evidence" value="ECO:0007669"/>
    <property type="project" value="UniProtKB-UniRule"/>
</dbReference>
<dbReference type="PROSITE" id="PS50122">
    <property type="entry name" value="CHEB"/>
    <property type="match status" value="1"/>
</dbReference>
<evidence type="ECO:0000313" key="11">
    <source>
        <dbReference type="EMBL" id="BAU75966.1"/>
    </source>
</evidence>
<comment type="similarity">
    <text evidence="6">Belongs to the CheB family.</text>
</comment>
<feature type="active site" evidence="6 7">
    <location>
        <position position="285"/>
    </location>
</feature>
<name>A0AAD1C3N1_METFU</name>